<reference evidence="2 3" key="1">
    <citation type="submission" date="2018-10" db="EMBL/GenBank/DDBJ databases">
        <title>Phylogenomics of Brevibacillus.</title>
        <authorList>
            <person name="Dunlap C."/>
        </authorList>
    </citation>
    <scope>NUCLEOTIDE SEQUENCE [LARGE SCALE GENOMIC DNA]</scope>
    <source>
        <strain evidence="2 3">NRRL NRS 1219</strain>
    </source>
</reference>
<organism evidence="2 3">
    <name type="scientific">Brevibacillus agri</name>
    <dbReference type="NCBI Taxonomy" id="51101"/>
    <lineage>
        <taxon>Bacteria</taxon>
        <taxon>Bacillati</taxon>
        <taxon>Bacillota</taxon>
        <taxon>Bacilli</taxon>
        <taxon>Bacillales</taxon>
        <taxon>Paenibacillaceae</taxon>
        <taxon>Brevibacillus</taxon>
    </lineage>
</organism>
<accession>A0A3M8AAI6</accession>
<gene>
    <name evidence="2" type="ORF">EB820_23865</name>
</gene>
<feature type="compositionally biased region" description="Basic and acidic residues" evidence="1">
    <location>
        <begin position="1"/>
        <end position="24"/>
    </location>
</feature>
<feature type="region of interest" description="Disordered" evidence="1">
    <location>
        <begin position="1"/>
        <end position="68"/>
    </location>
</feature>
<dbReference type="Proteomes" id="UP000276178">
    <property type="component" value="Unassembled WGS sequence"/>
</dbReference>
<sequence length="68" mass="7371">MARPGEGEPKKTQCTVQERDKGQDTRVPVSKKGKRAADDDAKHASSARLLLREKPGTADRIQAGNGEK</sequence>
<evidence type="ECO:0000256" key="1">
    <source>
        <dbReference type="SAM" id="MobiDB-lite"/>
    </source>
</evidence>
<dbReference type="AlphaFoldDB" id="A0A3M8AAI6"/>
<protein>
    <submittedName>
        <fullName evidence="2">Uncharacterized protein</fullName>
    </submittedName>
</protein>
<dbReference type="EMBL" id="RHHN01000089">
    <property type="protein sequence ID" value="RNB48122.1"/>
    <property type="molecule type" value="Genomic_DNA"/>
</dbReference>
<name>A0A3M8AAI6_9BACL</name>
<evidence type="ECO:0000313" key="3">
    <source>
        <dbReference type="Proteomes" id="UP000276178"/>
    </source>
</evidence>
<evidence type="ECO:0000313" key="2">
    <source>
        <dbReference type="EMBL" id="RNB48122.1"/>
    </source>
</evidence>
<comment type="caution">
    <text evidence="2">The sequence shown here is derived from an EMBL/GenBank/DDBJ whole genome shotgun (WGS) entry which is preliminary data.</text>
</comment>
<proteinExistence type="predicted"/>